<dbReference type="InterPro" id="IPR043502">
    <property type="entry name" value="DNA/RNA_pol_sf"/>
</dbReference>
<dbReference type="InterPro" id="IPR043128">
    <property type="entry name" value="Rev_trsase/Diguanyl_cyclase"/>
</dbReference>
<sequence length="590" mass="67777">MDGFSRVMPFGLKNEGATYQRVSTILFHDMMHKDAEVYVDDMIMKSQVTFGKLLGHMVNEWGIEVDLDKIKAILDMPVSRTEKEIKGFLGRKNQPTVWNDDCQIAFEKIKECLLSPPILVPPTPGRPLILYLSISDMVLGCMLAQLDDSRKKRVIYYLSKRMLEYEMRYVMTEHICLALVWATRRLKHYMTEYSACLISRLDPLRYLFDRSALTGRLMRWLVLLTEFDIQYVSQKSIMGSIVVDHLASLQISEGRPVDDDFPNEVFIAMTSLSSWRMYFDGATNHSGFGIGVLLISPQRDHIPRQIQGDWRTRDVKLRSYHAYLELLTERFDDLRYTHLPRVQNQFADALATLDRVMREVHAGVFGPHMGGHMLGRKIMRTGPFSVWGIDIIGKISLKSSNGHEFILVAIDYFTKWVEVASYGRLTFARVASFIRPQTNGAVEAANKNIKKILRKMVETSRDWSEKLPFALLAYCTSFHTSIGATPYSLVYGIEVVLLVKTEMGSLRVALKKQIFEIKKQVKLRSLQKGDLVLRILRGLVGNPRGNFRLSWSEPYVIRELTPEGVAWLTDLDGNQFSELTNVDQLNKYYI</sequence>
<dbReference type="Proteomes" id="UP000288805">
    <property type="component" value="Unassembled WGS sequence"/>
</dbReference>
<dbReference type="InterPro" id="IPR012337">
    <property type="entry name" value="RNaseH-like_sf"/>
</dbReference>
<dbReference type="Gene3D" id="3.30.420.10">
    <property type="entry name" value="Ribonuclease H-like superfamily/Ribonuclease H"/>
    <property type="match status" value="3"/>
</dbReference>
<evidence type="ECO:0000259" key="1">
    <source>
        <dbReference type="PROSITE" id="PS50994"/>
    </source>
</evidence>
<organism evidence="2 3">
    <name type="scientific">Vitis vinifera</name>
    <name type="common">Grape</name>
    <dbReference type="NCBI Taxonomy" id="29760"/>
    <lineage>
        <taxon>Eukaryota</taxon>
        <taxon>Viridiplantae</taxon>
        <taxon>Streptophyta</taxon>
        <taxon>Embryophyta</taxon>
        <taxon>Tracheophyta</taxon>
        <taxon>Spermatophyta</taxon>
        <taxon>Magnoliopsida</taxon>
        <taxon>eudicotyledons</taxon>
        <taxon>Gunneridae</taxon>
        <taxon>Pentapetalae</taxon>
        <taxon>rosids</taxon>
        <taxon>Vitales</taxon>
        <taxon>Vitaceae</taxon>
        <taxon>Viteae</taxon>
        <taxon>Vitis</taxon>
    </lineage>
</organism>
<gene>
    <name evidence="2" type="primary">pol_1631</name>
    <name evidence="2" type="ORF">CK203_056602</name>
</gene>
<dbReference type="AlphaFoldDB" id="A0A438GW09"/>
<dbReference type="CDD" id="cd09274">
    <property type="entry name" value="RNase_HI_RT_Ty3"/>
    <property type="match status" value="1"/>
</dbReference>
<evidence type="ECO:0000313" key="2">
    <source>
        <dbReference type="EMBL" id="RVW76393.1"/>
    </source>
</evidence>
<dbReference type="PANTHER" id="PTHR48475:SF1">
    <property type="entry name" value="RNASE H TYPE-1 DOMAIN-CONTAINING PROTEIN"/>
    <property type="match status" value="1"/>
</dbReference>
<dbReference type="PANTHER" id="PTHR48475">
    <property type="entry name" value="RIBONUCLEASE H"/>
    <property type="match status" value="1"/>
</dbReference>
<dbReference type="InterPro" id="IPR041577">
    <property type="entry name" value="RT_RNaseH_2"/>
</dbReference>
<name>A0A438GW09_VITVI</name>
<evidence type="ECO:0000313" key="3">
    <source>
        <dbReference type="Proteomes" id="UP000288805"/>
    </source>
</evidence>
<comment type="caution">
    <text evidence="2">The sequence shown here is derived from an EMBL/GenBank/DDBJ whole genome shotgun (WGS) entry which is preliminary data.</text>
</comment>
<accession>A0A438GW09</accession>
<dbReference type="InterPro" id="IPR001584">
    <property type="entry name" value="Integrase_cat-core"/>
</dbReference>
<dbReference type="SUPFAM" id="SSF53098">
    <property type="entry name" value="Ribonuclease H-like"/>
    <property type="match status" value="2"/>
</dbReference>
<dbReference type="GO" id="GO:0003676">
    <property type="term" value="F:nucleic acid binding"/>
    <property type="evidence" value="ECO:0007669"/>
    <property type="project" value="InterPro"/>
</dbReference>
<dbReference type="Pfam" id="PF17919">
    <property type="entry name" value="RT_RNaseH_2"/>
    <property type="match status" value="1"/>
</dbReference>
<dbReference type="EMBL" id="QGNW01000330">
    <property type="protein sequence ID" value="RVW76393.1"/>
    <property type="molecule type" value="Genomic_DNA"/>
</dbReference>
<dbReference type="PROSITE" id="PS50994">
    <property type="entry name" value="INTEGRASE"/>
    <property type="match status" value="1"/>
</dbReference>
<protein>
    <submittedName>
        <fullName evidence="2">Retrovirus-related Pol polyprotein from transposon 297</fullName>
    </submittedName>
</protein>
<dbReference type="Gene3D" id="3.30.70.270">
    <property type="match status" value="1"/>
</dbReference>
<dbReference type="SUPFAM" id="SSF56672">
    <property type="entry name" value="DNA/RNA polymerases"/>
    <property type="match status" value="1"/>
</dbReference>
<proteinExistence type="predicted"/>
<dbReference type="InterPro" id="IPR036397">
    <property type="entry name" value="RNaseH_sf"/>
</dbReference>
<reference evidence="2 3" key="1">
    <citation type="journal article" date="2018" name="PLoS Genet.">
        <title>Population sequencing reveals clonal diversity and ancestral inbreeding in the grapevine cultivar Chardonnay.</title>
        <authorList>
            <person name="Roach M.J."/>
            <person name="Johnson D.L."/>
            <person name="Bohlmann J."/>
            <person name="van Vuuren H.J."/>
            <person name="Jones S.J."/>
            <person name="Pretorius I.S."/>
            <person name="Schmidt S.A."/>
            <person name="Borneman A.R."/>
        </authorList>
    </citation>
    <scope>NUCLEOTIDE SEQUENCE [LARGE SCALE GENOMIC DNA]</scope>
    <source>
        <strain evidence="3">cv. Chardonnay</strain>
        <tissue evidence="2">Leaf</tissue>
    </source>
</reference>
<dbReference type="GO" id="GO:0015074">
    <property type="term" value="P:DNA integration"/>
    <property type="evidence" value="ECO:0007669"/>
    <property type="project" value="InterPro"/>
</dbReference>
<feature type="domain" description="Integrase catalytic" evidence="1">
    <location>
        <begin position="299"/>
        <end position="494"/>
    </location>
</feature>